<dbReference type="HOGENOM" id="CLU_1015400_0_0_9"/>
<feature type="region of interest" description="Disordered" evidence="2">
    <location>
        <begin position="70"/>
        <end position="125"/>
    </location>
</feature>
<protein>
    <submittedName>
        <fullName evidence="3">Uncharacterized protein</fullName>
    </submittedName>
</protein>
<name>D7CL43_SYNLT</name>
<keyword evidence="1" id="KW-0175">Coiled coil</keyword>
<evidence type="ECO:0000313" key="3">
    <source>
        <dbReference type="EMBL" id="ADI01428.1"/>
    </source>
</evidence>
<evidence type="ECO:0000256" key="2">
    <source>
        <dbReference type="SAM" id="MobiDB-lite"/>
    </source>
</evidence>
<organism evidence="3 4">
    <name type="scientific">Syntrophothermus lipocalidus (strain DSM 12680 / TGB-C1)</name>
    <dbReference type="NCBI Taxonomy" id="643648"/>
    <lineage>
        <taxon>Bacteria</taxon>
        <taxon>Bacillati</taxon>
        <taxon>Bacillota</taxon>
        <taxon>Clostridia</taxon>
        <taxon>Eubacteriales</taxon>
        <taxon>Syntrophomonadaceae</taxon>
        <taxon>Syntrophothermus</taxon>
    </lineage>
</organism>
<evidence type="ECO:0000256" key="1">
    <source>
        <dbReference type="SAM" id="Coils"/>
    </source>
</evidence>
<accession>D7CL43</accession>
<keyword evidence="4" id="KW-1185">Reference proteome</keyword>
<dbReference type="OrthoDB" id="2080525at2"/>
<dbReference type="Proteomes" id="UP000000378">
    <property type="component" value="Chromosome"/>
</dbReference>
<dbReference type="KEGG" id="slp:Slip_0645"/>
<dbReference type="EMBL" id="CP002048">
    <property type="protein sequence ID" value="ADI01428.1"/>
    <property type="molecule type" value="Genomic_DNA"/>
</dbReference>
<feature type="compositionally biased region" description="Basic and acidic residues" evidence="2">
    <location>
        <begin position="82"/>
        <end position="92"/>
    </location>
</feature>
<dbReference type="eggNOG" id="ENOG5030MM0">
    <property type="taxonomic scope" value="Bacteria"/>
</dbReference>
<feature type="compositionally biased region" description="Low complexity" evidence="2">
    <location>
        <begin position="93"/>
        <end position="121"/>
    </location>
</feature>
<reference evidence="3 4" key="2">
    <citation type="journal article" date="2010" name="Stand. Genomic Sci.">
        <title>Complete genome sequence of Syntrophothermus lipocalidus type strain (TGB-C1).</title>
        <authorList>
            <person name="Djao O.D."/>
            <person name="Zhang X."/>
            <person name="Lucas S."/>
            <person name="Lapidus A."/>
            <person name="Del Rio T.G."/>
            <person name="Nolan M."/>
            <person name="Tice H."/>
            <person name="Cheng J.F."/>
            <person name="Han C."/>
            <person name="Tapia R."/>
            <person name="Goodwin L."/>
            <person name="Pitluck S."/>
            <person name="Liolios K."/>
            <person name="Ivanova N."/>
            <person name="Mavromatis K."/>
            <person name="Mikhailova N."/>
            <person name="Ovchinnikova G."/>
            <person name="Pati A."/>
            <person name="Brambilla E."/>
            <person name="Chen A."/>
            <person name="Palaniappan K."/>
            <person name="Land M."/>
            <person name="Hauser L."/>
            <person name="Chang Y.J."/>
            <person name="Jeffries C.D."/>
            <person name="Rohde M."/>
            <person name="Sikorski J."/>
            <person name="Spring S."/>
            <person name="Goker M."/>
            <person name="Detter J.C."/>
            <person name="Woyke T."/>
            <person name="Bristow J."/>
            <person name="Eisen J.A."/>
            <person name="Markowitz V."/>
            <person name="Hugenholtz P."/>
            <person name="Kyrpides N.C."/>
            <person name="Klenk H.P."/>
        </authorList>
    </citation>
    <scope>NUCLEOTIDE SEQUENCE [LARGE SCALE GENOMIC DNA]</scope>
    <source>
        <strain evidence="4">DSM 12680 / TGB-C1</strain>
    </source>
</reference>
<dbReference type="STRING" id="643648.Slip_0645"/>
<feature type="coiled-coil region" evidence="1">
    <location>
        <begin position="255"/>
        <end position="287"/>
    </location>
</feature>
<proteinExistence type="predicted"/>
<gene>
    <name evidence="3" type="ordered locus">Slip_0645</name>
</gene>
<sequence length="294" mass="32682">MRMRSPVVLMLIILLALSLTLPGCSGSRNSEAKKPGPVIGQKPQAPGALSQFLTDLEQIIAVVDSKYKSGNKPASLVQNTKLEPEKSSEQEKTSTAQTKSKSKETGNQSKKSQSGSQSSNWSKEDQTLKNMHKNWNMLEPEAVKAGLSTSKRTQFEDRLENLTAAVAQRNPEIALEAAIELYSSYADVVEVFTSPVPPDYFRVKYEAMAATLKASQGQWTPASQHAARLREYWDHLKAQAQGADQSIISRTEFSVQDLEQAIKKQQVELVMLKSEILMNNLKNLKNEFVLRQQS</sequence>
<dbReference type="RefSeq" id="WP_013174830.1">
    <property type="nucleotide sequence ID" value="NC_014220.1"/>
</dbReference>
<evidence type="ECO:0000313" key="4">
    <source>
        <dbReference type="Proteomes" id="UP000000378"/>
    </source>
</evidence>
<reference evidence="4" key="1">
    <citation type="journal article" date="2010" name="Stand. Genomic Sci.">
        <title>Complete genome sequence of Syntrophothermus lipocalidus type strain (TGB-C1T).</title>
        <authorList>
            <consortium name="US DOE Joint Genome Institute (JGI-PGF)"/>
            <person name="Djao O."/>
            <person name="Zhang X."/>
            <person name="Lucas S."/>
            <person name="Lapidus A."/>
            <person name="Glavina Del Rio T."/>
            <person name="Nolan M."/>
            <person name="Tice H."/>
            <person name="Cheng J."/>
            <person name="Han C."/>
            <person name="Tapia R."/>
            <person name="Goodwin L."/>
            <person name="Pitluck S."/>
            <person name="Liolios K."/>
            <person name="Ivanova N."/>
            <person name="Mavromatis K."/>
            <person name="Mikhailova N."/>
            <person name="Ovchinnikova G."/>
            <person name="Pati A."/>
            <person name="Brambilla E."/>
            <person name="Chen A."/>
            <person name="Palaniappan K."/>
            <person name="Land M."/>
            <person name="Hauser L."/>
            <person name="Chang Y."/>
            <person name="Jeffries C."/>
            <person name="Rohde M."/>
            <person name="Sikorski J."/>
            <person name="Spring S."/>
            <person name="Goker M."/>
            <person name="Detter J."/>
            <person name="Woyke T."/>
            <person name="Bristow J."/>
            <person name="Eisen J."/>
            <person name="Markowitz V."/>
            <person name="Hugenholtz P."/>
            <person name="Kyrpides N."/>
            <person name="Klenk H."/>
        </authorList>
    </citation>
    <scope>NUCLEOTIDE SEQUENCE [LARGE SCALE GENOMIC DNA]</scope>
    <source>
        <strain evidence="4">DSM 12680 / TGB-C1</strain>
    </source>
</reference>
<dbReference type="AlphaFoldDB" id="D7CL43"/>